<dbReference type="EMBL" id="CP020880">
    <property type="protein sequence ID" value="ART77247.1"/>
    <property type="molecule type" value="Genomic_DNA"/>
</dbReference>
<dbReference type="RefSeq" id="WP_088018849.1">
    <property type="nucleotide sequence ID" value="NZ_CP020880.1"/>
</dbReference>
<evidence type="ECO:0000256" key="2">
    <source>
        <dbReference type="SAM" id="SignalP"/>
    </source>
</evidence>
<proteinExistence type="predicted"/>
<gene>
    <name evidence="3" type="ORF">B4U37_14855</name>
</gene>
<reference evidence="3 4" key="1">
    <citation type="submission" date="2017-04" db="EMBL/GenBank/DDBJ databases">
        <title>Complete Genome Sequence of the Bacillus horikoshii 20a strain from Cuatro Cienegas, Coahuila, Mexico.</title>
        <authorList>
            <person name="Zarza E."/>
            <person name="Alcaraz L.D."/>
            <person name="Aguilar-Salinas B."/>
            <person name="Islas A."/>
            <person name="Olmedo-Alvarez G."/>
        </authorList>
    </citation>
    <scope>NUCLEOTIDE SEQUENCE [LARGE SCALE GENOMIC DNA]</scope>
    <source>
        <strain evidence="3 4">20a</strain>
    </source>
</reference>
<sequence>MKIIFVFGLTPLFLSANGFAFRGTVLEPPRCATGSQATVTPPLESTPFAPIHSWKLHKSNFICFSDFFFSLKLNEVTLLIGVEGAQTPAGGRDRGDPGGKAEEAPGPPAGKRSAWNGNQPDYMLS</sequence>
<keyword evidence="4" id="KW-1185">Reference proteome</keyword>
<feature type="signal peptide" evidence="2">
    <location>
        <begin position="1"/>
        <end position="20"/>
    </location>
</feature>
<feature type="chain" id="PRO_5045232873" evidence="2">
    <location>
        <begin position="21"/>
        <end position="125"/>
    </location>
</feature>
<evidence type="ECO:0000256" key="1">
    <source>
        <dbReference type="SAM" id="MobiDB-lite"/>
    </source>
</evidence>
<name>A0ABN4ZFP5_9BACI</name>
<accession>A0ABN4ZFP5</accession>
<organism evidence="3 4">
    <name type="scientific">Sutcliffiella horikoshii</name>
    <dbReference type="NCBI Taxonomy" id="79883"/>
    <lineage>
        <taxon>Bacteria</taxon>
        <taxon>Bacillati</taxon>
        <taxon>Bacillota</taxon>
        <taxon>Bacilli</taxon>
        <taxon>Bacillales</taxon>
        <taxon>Bacillaceae</taxon>
        <taxon>Sutcliffiella</taxon>
    </lineage>
</organism>
<evidence type="ECO:0000313" key="3">
    <source>
        <dbReference type="EMBL" id="ART77247.1"/>
    </source>
</evidence>
<dbReference type="Proteomes" id="UP000195573">
    <property type="component" value="Chromosome"/>
</dbReference>
<feature type="compositionally biased region" description="Basic and acidic residues" evidence="1">
    <location>
        <begin position="91"/>
        <end position="103"/>
    </location>
</feature>
<keyword evidence="2" id="KW-0732">Signal</keyword>
<evidence type="ECO:0000313" key="4">
    <source>
        <dbReference type="Proteomes" id="UP000195573"/>
    </source>
</evidence>
<protein>
    <submittedName>
        <fullName evidence="3">Uncharacterized protein</fullName>
    </submittedName>
</protein>
<feature type="region of interest" description="Disordered" evidence="1">
    <location>
        <begin position="84"/>
        <end position="125"/>
    </location>
</feature>
<dbReference type="GeneID" id="96739697"/>